<sequence length="165" mass="18787">MSGTNVLLLLLLLSIINISTEYVISNEPRNEIAPLAPRNENASLDEIAPSDAHYYPVHEFELMIHGNSTFLNKVCVHWIDAHQKEAWHDCSINTAGLTATTTPNWSSGYKFSFHFQLNTDHYGPVFWWDGWKGMAFCNNLVIHNVIVGSKSTFTQFTKWQKCNLT</sequence>
<protein>
    <submittedName>
        <fullName evidence="2">17835_t:CDS:1</fullName>
    </submittedName>
</protein>
<dbReference type="EMBL" id="CAJVPV010011404">
    <property type="protein sequence ID" value="CAG8660843.1"/>
    <property type="molecule type" value="Genomic_DNA"/>
</dbReference>
<organism evidence="2 3">
    <name type="scientific">Acaulospora morrowiae</name>
    <dbReference type="NCBI Taxonomy" id="94023"/>
    <lineage>
        <taxon>Eukaryota</taxon>
        <taxon>Fungi</taxon>
        <taxon>Fungi incertae sedis</taxon>
        <taxon>Mucoromycota</taxon>
        <taxon>Glomeromycotina</taxon>
        <taxon>Glomeromycetes</taxon>
        <taxon>Diversisporales</taxon>
        <taxon>Acaulosporaceae</taxon>
        <taxon>Acaulospora</taxon>
    </lineage>
</organism>
<feature type="signal peptide" evidence="1">
    <location>
        <begin position="1"/>
        <end position="21"/>
    </location>
</feature>
<evidence type="ECO:0000256" key="1">
    <source>
        <dbReference type="SAM" id="SignalP"/>
    </source>
</evidence>
<dbReference type="Proteomes" id="UP000789342">
    <property type="component" value="Unassembled WGS sequence"/>
</dbReference>
<proteinExistence type="predicted"/>
<reference evidence="2" key="1">
    <citation type="submission" date="2021-06" db="EMBL/GenBank/DDBJ databases">
        <authorList>
            <person name="Kallberg Y."/>
            <person name="Tangrot J."/>
            <person name="Rosling A."/>
        </authorList>
    </citation>
    <scope>NUCLEOTIDE SEQUENCE</scope>
    <source>
        <strain evidence="2">CL551</strain>
    </source>
</reference>
<accession>A0A9N9E710</accession>
<dbReference type="AlphaFoldDB" id="A0A9N9E710"/>
<feature type="chain" id="PRO_5040122892" evidence="1">
    <location>
        <begin position="22"/>
        <end position="165"/>
    </location>
</feature>
<name>A0A9N9E710_9GLOM</name>
<keyword evidence="1" id="KW-0732">Signal</keyword>
<dbReference type="OrthoDB" id="2422602at2759"/>
<evidence type="ECO:0000313" key="2">
    <source>
        <dbReference type="EMBL" id="CAG8660843.1"/>
    </source>
</evidence>
<evidence type="ECO:0000313" key="3">
    <source>
        <dbReference type="Proteomes" id="UP000789342"/>
    </source>
</evidence>
<comment type="caution">
    <text evidence="2">The sequence shown here is derived from an EMBL/GenBank/DDBJ whole genome shotgun (WGS) entry which is preliminary data.</text>
</comment>
<keyword evidence="3" id="KW-1185">Reference proteome</keyword>
<gene>
    <name evidence="2" type="ORF">AMORRO_LOCUS10400</name>
</gene>